<sequence length="83" mass="9341">VIIQYAVKIAELGFPLSPRRLREHVNWILKHCLGSLTPENGLNPDWCQVHASGPHSAARYSEDLPFIVISSLLFFLATHTLSF</sequence>
<gene>
    <name evidence="1" type="ORF">F5876DRAFT_53692</name>
</gene>
<feature type="non-terminal residue" evidence="1">
    <location>
        <position position="1"/>
    </location>
</feature>
<accession>A0ACC1THN4</accession>
<comment type="caution">
    <text evidence="1">The sequence shown here is derived from an EMBL/GenBank/DDBJ whole genome shotgun (WGS) entry which is preliminary data.</text>
</comment>
<keyword evidence="2" id="KW-1185">Reference proteome</keyword>
<evidence type="ECO:0000313" key="2">
    <source>
        <dbReference type="Proteomes" id="UP001163835"/>
    </source>
</evidence>
<protein>
    <submittedName>
        <fullName evidence="1">Uncharacterized protein</fullName>
    </submittedName>
</protein>
<evidence type="ECO:0000313" key="1">
    <source>
        <dbReference type="EMBL" id="KAJ3804178.1"/>
    </source>
</evidence>
<organism evidence="1 2">
    <name type="scientific">Lentinula aff. lateritia</name>
    <dbReference type="NCBI Taxonomy" id="2804960"/>
    <lineage>
        <taxon>Eukaryota</taxon>
        <taxon>Fungi</taxon>
        <taxon>Dikarya</taxon>
        <taxon>Basidiomycota</taxon>
        <taxon>Agaricomycotina</taxon>
        <taxon>Agaricomycetes</taxon>
        <taxon>Agaricomycetidae</taxon>
        <taxon>Agaricales</taxon>
        <taxon>Marasmiineae</taxon>
        <taxon>Omphalotaceae</taxon>
        <taxon>Lentinula</taxon>
    </lineage>
</organism>
<dbReference type="EMBL" id="MU796221">
    <property type="protein sequence ID" value="KAJ3804178.1"/>
    <property type="molecule type" value="Genomic_DNA"/>
</dbReference>
<proteinExistence type="predicted"/>
<name>A0ACC1THN4_9AGAR</name>
<reference evidence="1" key="1">
    <citation type="submission" date="2022-09" db="EMBL/GenBank/DDBJ databases">
        <title>A Global Phylogenomic Analysis of the Shiitake Genus Lentinula.</title>
        <authorList>
            <consortium name="DOE Joint Genome Institute"/>
            <person name="Sierra-Patev S."/>
            <person name="Min B."/>
            <person name="Naranjo-Ortiz M."/>
            <person name="Looney B."/>
            <person name="Konkel Z."/>
            <person name="Slot J.C."/>
            <person name="Sakamoto Y."/>
            <person name="Steenwyk J.L."/>
            <person name="Rokas A."/>
            <person name="Carro J."/>
            <person name="Camarero S."/>
            <person name="Ferreira P."/>
            <person name="Molpeceres G."/>
            <person name="Ruiz-Duenas F.J."/>
            <person name="Serrano A."/>
            <person name="Henrissat B."/>
            <person name="Drula E."/>
            <person name="Hughes K.W."/>
            <person name="Mata J.L."/>
            <person name="Ishikawa N.K."/>
            <person name="Vargas-Isla R."/>
            <person name="Ushijima S."/>
            <person name="Smith C.A."/>
            <person name="Ahrendt S."/>
            <person name="Andreopoulos W."/>
            <person name="He G."/>
            <person name="Labutti K."/>
            <person name="Lipzen A."/>
            <person name="Ng V."/>
            <person name="Riley R."/>
            <person name="Sandor L."/>
            <person name="Barry K."/>
            <person name="Martinez A.T."/>
            <person name="Xiao Y."/>
            <person name="Gibbons J.G."/>
            <person name="Terashima K."/>
            <person name="Grigoriev I.V."/>
            <person name="Hibbett D.S."/>
        </authorList>
    </citation>
    <scope>NUCLEOTIDE SEQUENCE</scope>
    <source>
        <strain evidence="1">TMI1499</strain>
    </source>
</reference>
<dbReference type="Proteomes" id="UP001163835">
    <property type="component" value="Unassembled WGS sequence"/>
</dbReference>